<feature type="signal peptide" evidence="15">
    <location>
        <begin position="1"/>
        <end position="18"/>
    </location>
</feature>
<dbReference type="GeneID" id="120532517"/>
<keyword evidence="4" id="KW-0813">Transport</keyword>
<gene>
    <name evidence="17" type="primary">Gc</name>
    <name evidence="17" type="ORF">GTO92_0017277</name>
</gene>
<sequence length="484" mass="54269">MKIIPILLFAAGIACVYARYRGRDYEQQKICNEYSTLGGNIFKALVIASHSQKFSTAAFEEINALADGVVKLAEKCCAVGTDPNCYDDEATVISEKSCANTSGFPTHPGITECCKSEGLERKLCLADLRLPLEEFPALEETTNEEICQQFQKDPQTYGNRYLYELGRRHGNVPIGLLLNVSNKHLNMVAACCVPSLSNFCFLKERLNQKDSMLFLRHASHLCNSQKYIKSFKTGLNVHYGQLIPSASFKEVSPVVKYLEEGLAKCCSNPDPDCLMNEISGYKTALCTDSVLPNKCEKFKQCCQKSPVEVFSCIESLSIHASNEFSKITEPSNEELCKENSDSIVTEYLFEFGKRHQHLSSVILAPVFDGFNKMVTSCCKEADPNICLTKAKSQIKEEMETFSTKLGGICESYHKMDFIPFKQKNRKHLQEKMPTSPPEEINRVAQLQEDFAATCCFYTAPRLRCQELVKAVIGNTCKENPCFII</sequence>
<dbReference type="InterPro" id="IPR020858">
    <property type="entry name" value="Serum_albumin-like"/>
</dbReference>
<evidence type="ECO:0000313" key="17">
    <source>
        <dbReference type="EMBL" id="MBN3289036.1"/>
    </source>
</evidence>
<dbReference type="SUPFAM" id="SSF48552">
    <property type="entry name" value="Serum albumin-like"/>
    <property type="match status" value="3"/>
</dbReference>
<organism evidence="17 18">
    <name type="scientific">Polypterus senegalus</name>
    <name type="common">Senegal bichir</name>
    <dbReference type="NCBI Taxonomy" id="55291"/>
    <lineage>
        <taxon>Eukaryota</taxon>
        <taxon>Metazoa</taxon>
        <taxon>Chordata</taxon>
        <taxon>Craniata</taxon>
        <taxon>Vertebrata</taxon>
        <taxon>Euteleostomi</taxon>
        <taxon>Actinopterygii</taxon>
        <taxon>Polypteriformes</taxon>
        <taxon>Polypteridae</taxon>
        <taxon>Polypterus</taxon>
    </lineage>
</organism>
<dbReference type="InterPro" id="IPR000264">
    <property type="entry name" value="ALB/AFP/VDB"/>
</dbReference>
<keyword evidence="10" id="KW-0325">Glycoprotein</keyword>
<evidence type="ECO:0000256" key="14">
    <source>
        <dbReference type="ARBA" id="ARBA00046813"/>
    </source>
</evidence>
<keyword evidence="18" id="KW-1185">Reference proteome</keyword>
<evidence type="ECO:0000313" key="18">
    <source>
        <dbReference type="Proteomes" id="UP001166052"/>
    </source>
</evidence>
<feature type="non-terminal residue" evidence="17">
    <location>
        <position position="484"/>
    </location>
</feature>
<feature type="domain" description="Albumin" evidence="16">
    <location>
        <begin position="212"/>
        <end position="396"/>
    </location>
</feature>
<dbReference type="Pfam" id="PF09164">
    <property type="entry name" value="VitD-bind_III"/>
    <property type="match status" value="1"/>
</dbReference>
<comment type="subcellular location">
    <subcellularLocation>
        <location evidence="2">Secreted</location>
    </subcellularLocation>
</comment>
<evidence type="ECO:0000256" key="4">
    <source>
        <dbReference type="ARBA" id="ARBA00022448"/>
    </source>
</evidence>
<feature type="domain" description="Albumin" evidence="16">
    <location>
        <begin position="18"/>
        <end position="210"/>
    </location>
</feature>
<protein>
    <recommendedName>
        <fullName evidence="3">Vitamin D-binding protein</fullName>
    </recommendedName>
    <alternativeName>
        <fullName evidence="12">Gc-globulin</fullName>
    </alternativeName>
    <alternativeName>
        <fullName evidence="13">Group-specific component</fullName>
    </alternativeName>
</protein>
<keyword evidence="7" id="KW-0677">Repeat</keyword>
<dbReference type="PANTHER" id="PTHR11385:SF11">
    <property type="entry name" value="VITAMIN D-BINDING PROTEIN"/>
    <property type="match status" value="1"/>
</dbReference>
<comment type="caution">
    <text evidence="17">The sequence shown here is derived from an EMBL/GenBank/DDBJ whole genome shotgun (WGS) entry which is preliminary data.</text>
</comment>
<proteinExistence type="predicted"/>
<keyword evidence="5" id="KW-0964">Secreted</keyword>
<feature type="chain" id="PRO_5046227958" description="Vitamin D-binding protein" evidence="15">
    <location>
        <begin position="19"/>
        <end position="484"/>
    </location>
</feature>
<evidence type="ECO:0000256" key="12">
    <source>
        <dbReference type="ARBA" id="ARBA00029834"/>
    </source>
</evidence>
<evidence type="ECO:0000256" key="15">
    <source>
        <dbReference type="SAM" id="SignalP"/>
    </source>
</evidence>
<dbReference type="RefSeq" id="XP_039614506.1">
    <property type="nucleotide sequence ID" value="XM_039758572.1"/>
</dbReference>
<evidence type="ECO:0000256" key="13">
    <source>
        <dbReference type="ARBA" id="ARBA00032443"/>
    </source>
</evidence>
<dbReference type="InterPro" id="IPR015247">
    <property type="entry name" value="VitD-bind_III"/>
</dbReference>
<dbReference type="PROSITE" id="PS00212">
    <property type="entry name" value="ALBUMIN_1"/>
    <property type="match status" value="1"/>
</dbReference>
<dbReference type="Proteomes" id="UP001166052">
    <property type="component" value="Unassembled WGS sequence"/>
</dbReference>
<dbReference type="PROSITE" id="PS51438">
    <property type="entry name" value="ALBUMIN_2"/>
    <property type="match status" value="2"/>
</dbReference>
<dbReference type="SMART" id="SM00103">
    <property type="entry name" value="ALBUMIN"/>
    <property type="match status" value="2"/>
</dbReference>
<evidence type="ECO:0000256" key="3">
    <source>
        <dbReference type="ARBA" id="ARBA00020134"/>
    </source>
</evidence>
<comment type="function">
    <text evidence="1">Involved in vitamin D transport and storage, scavenging of extracellular G-actin, enhancement of the chemotactic activity of C5 alpha for neutrophils in inflammation and macrophage activation.</text>
</comment>
<keyword evidence="8" id="KW-0848">Vitamin D</keyword>
<name>A0ABS2YQK0_POLSE</name>
<evidence type="ECO:0000256" key="10">
    <source>
        <dbReference type="ARBA" id="ARBA00023180"/>
    </source>
</evidence>
<evidence type="ECO:0000256" key="5">
    <source>
        <dbReference type="ARBA" id="ARBA00022525"/>
    </source>
</evidence>
<dbReference type="PRINTS" id="PR00802">
    <property type="entry name" value="SERUMALBUMIN"/>
</dbReference>
<keyword evidence="11" id="KW-0009">Actin-binding</keyword>
<evidence type="ECO:0000256" key="6">
    <source>
        <dbReference type="ARBA" id="ARBA00022729"/>
    </source>
</evidence>
<dbReference type="PROSITE" id="PS51257">
    <property type="entry name" value="PROKAR_LIPOPROTEIN"/>
    <property type="match status" value="1"/>
</dbReference>
<evidence type="ECO:0000256" key="9">
    <source>
        <dbReference type="ARBA" id="ARBA00023157"/>
    </source>
</evidence>
<evidence type="ECO:0000256" key="2">
    <source>
        <dbReference type="ARBA" id="ARBA00004613"/>
    </source>
</evidence>
<keyword evidence="6 15" id="KW-0732">Signal</keyword>
<dbReference type="InterPro" id="IPR000213">
    <property type="entry name" value="VitD-bd"/>
</dbReference>
<dbReference type="InterPro" id="IPR014760">
    <property type="entry name" value="Serum_albumin_N"/>
</dbReference>
<dbReference type="InterPro" id="IPR020857">
    <property type="entry name" value="Serum_albumin_CS"/>
</dbReference>
<accession>A0ABS2YQK0</accession>
<reference evidence="17" key="1">
    <citation type="journal article" date="2021" name="Cell">
        <title>Tracing the genetic footprints of vertebrate landing in non-teleost ray-finned fishes.</title>
        <authorList>
            <person name="Bi X."/>
            <person name="Wang K."/>
            <person name="Yang L."/>
            <person name="Pan H."/>
            <person name="Jiang H."/>
            <person name="Wei Q."/>
            <person name="Fang M."/>
            <person name="Yu H."/>
            <person name="Zhu C."/>
            <person name="Cai Y."/>
            <person name="He Y."/>
            <person name="Gan X."/>
            <person name="Zeng H."/>
            <person name="Yu D."/>
            <person name="Zhu Y."/>
            <person name="Jiang H."/>
            <person name="Qiu Q."/>
            <person name="Yang H."/>
            <person name="Zhang Y.E."/>
            <person name="Wang W."/>
            <person name="Zhu M."/>
            <person name="He S."/>
            <person name="Zhang G."/>
        </authorList>
    </citation>
    <scope>NUCLEOTIDE SEQUENCE</scope>
    <source>
        <strain evidence="17">Bchr_001</strain>
    </source>
</reference>
<comment type="subunit">
    <text evidence="14">Associates with membrane-bound immunoglobulin on the surface of B-lymphocytes and with IgG Fc receptor on the membranes of T-lymphocytes. Interacts with LRP2; the interaction is required for renal uptake of GC in complex with 25-hydroxyvitamin D3.</text>
</comment>
<evidence type="ECO:0000256" key="11">
    <source>
        <dbReference type="ARBA" id="ARBA00023203"/>
    </source>
</evidence>
<keyword evidence="9" id="KW-1015">Disulfide bond</keyword>
<evidence type="ECO:0000256" key="8">
    <source>
        <dbReference type="ARBA" id="ARBA00022897"/>
    </source>
</evidence>
<dbReference type="EMBL" id="JAAWVN010000725">
    <property type="protein sequence ID" value="MBN3289036.1"/>
    <property type="molecule type" value="Genomic_DNA"/>
</dbReference>
<dbReference type="Pfam" id="PF00273">
    <property type="entry name" value="Serum_albumin"/>
    <property type="match status" value="2"/>
</dbReference>
<dbReference type="PANTHER" id="PTHR11385">
    <property type="entry name" value="SERUM ALBUMIN-RELATED"/>
    <property type="match status" value="1"/>
</dbReference>
<evidence type="ECO:0000259" key="16">
    <source>
        <dbReference type="PROSITE" id="PS51438"/>
    </source>
</evidence>
<dbReference type="Gene3D" id="1.10.246.10">
    <property type="match status" value="5"/>
</dbReference>
<feature type="non-terminal residue" evidence="17">
    <location>
        <position position="1"/>
    </location>
</feature>
<evidence type="ECO:0000256" key="1">
    <source>
        <dbReference type="ARBA" id="ARBA00002354"/>
    </source>
</evidence>
<dbReference type="PRINTS" id="PR00804">
    <property type="entry name" value="VITAMNDBNDNG"/>
</dbReference>
<evidence type="ECO:0000256" key="7">
    <source>
        <dbReference type="ARBA" id="ARBA00022737"/>
    </source>
</evidence>